<proteinExistence type="predicted"/>
<dbReference type="Proteomes" id="UP000230423">
    <property type="component" value="Unassembled WGS sequence"/>
</dbReference>
<evidence type="ECO:0000313" key="1">
    <source>
        <dbReference type="EMBL" id="PIO57314.1"/>
    </source>
</evidence>
<reference evidence="1 2" key="1">
    <citation type="submission" date="2015-09" db="EMBL/GenBank/DDBJ databases">
        <title>Draft genome of the parasitic nematode Teladorsagia circumcincta isolate WARC Sus (inbred).</title>
        <authorList>
            <person name="Mitreva M."/>
        </authorList>
    </citation>
    <scope>NUCLEOTIDE SEQUENCE [LARGE SCALE GENOMIC DNA]</scope>
    <source>
        <strain evidence="1 2">S</strain>
    </source>
</reference>
<gene>
    <name evidence="1" type="ORF">TELCIR_21279</name>
</gene>
<dbReference type="AlphaFoldDB" id="A0A2G9TH71"/>
<name>A0A2G9TH71_TELCI</name>
<dbReference type="EMBL" id="KZ366295">
    <property type="protein sequence ID" value="PIO57314.1"/>
    <property type="molecule type" value="Genomic_DNA"/>
</dbReference>
<protein>
    <submittedName>
        <fullName evidence="1">Uncharacterized protein</fullName>
    </submittedName>
</protein>
<feature type="non-terminal residue" evidence="1">
    <location>
        <position position="1"/>
    </location>
</feature>
<sequence>LGPFTTQVYHCDAEKVAERLLLDNQAESHPVTSDFKYFVNYYGRLFEQWIRKPSGPNCIRDSDCDQFGRYLICLGRYGLCMDQPTRVYSYPFKKYLK</sequence>
<accession>A0A2G9TH71</accession>
<evidence type="ECO:0000313" key="2">
    <source>
        <dbReference type="Proteomes" id="UP000230423"/>
    </source>
</evidence>
<organism evidence="1 2">
    <name type="scientific">Teladorsagia circumcincta</name>
    <name type="common">Brown stomach worm</name>
    <name type="synonym">Ostertagia circumcincta</name>
    <dbReference type="NCBI Taxonomy" id="45464"/>
    <lineage>
        <taxon>Eukaryota</taxon>
        <taxon>Metazoa</taxon>
        <taxon>Ecdysozoa</taxon>
        <taxon>Nematoda</taxon>
        <taxon>Chromadorea</taxon>
        <taxon>Rhabditida</taxon>
        <taxon>Rhabditina</taxon>
        <taxon>Rhabditomorpha</taxon>
        <taxon>Strongyloidea</taxon>
        <taxon>Trichostrongylidae</taxon>
        <taxon>Teladorsagia</taxon>
    </lineage>
</organism>
<keyword evidence="2" id="KW-1185">Reference proteome</keyword>